<dbReference type="SMART" id="SM00421">
    <property type="entry name" value="HTH_LUXR"/>
    <property type="match status" value="1"/>
</dbReference>
<keyword evidence="3" id="KW-0804">Transcription</keyword>
<dbReference type="PRINTS" id="PR00038">
    <property type="entry name" value="HTHLUXR"/>
</dbReference>
<feature type="domain" description="HTH luxR-type" evidence="4">
    <location>
        <begin position="37"/>
        <end position="102"/>
    </location>
</feature>
<dbReference type="PANTHER" id="PTHR44688">
    <property type="entry name" value="DNA-BINDING TRANSCRIPTIONAL ACTIVATOR DEVR_DOSR"/>
    <property type="match status" value="1"/>
</dbReference>
<dbReference type="PROSITE" id="PS50043">
    <property type="entry name" value="HTH_LUXR_2"/>
    <property type="match status" value="1"/>
</dbReference>
<evidence type="ECO:0000313" key="5">
    <source>
        <dbReference type="EMBL" id="GAA3987082.1"/>
    </source>
</evidence>
<dbReference type="EMBL" id="BAABAL010000003">
    <property type="protein sequence ID" value="GAA3987082.1"/>
    <property type="molecule type" value="Genomic_DNA"/>
</dbReference>
<evidence type="ECO:0000313" key="6">
    <source>
        <dbReference type="Proteomes" id="UP001501747"/>
    </source>
</evidence>
<keyword evidence="1" id="KW-0805">Transcription regulation</keyword>
<proteinExistence type="predicted"/>
<gene>
    <name evidence="5" type="ORF">GCM10022247_01750</name>
</gene>
<dbReference type="SUPFAM" id="SSF46894">
    <property type="entry name" value="C-terminal effector domain of the bipartite response regulators"/>
    <property type="match status" value="1"/>
</dbReference>
<comment type="caution">
    <text evidence="5">The sequence shown here is derived from an EMBL/GenBank/DDBJ whole genome shotgun (WGS) entry which is preliminary data.</text>
</comment>
<evidence type="ECO:0000256" key="2">
    <source>
        <dbReference type="ARBA" id="ARBA00023125"/>
    </source>
</evidence>
<dbReference type="InterPro" id="IPR036388">
    <property type="entry name" value="WH-like_DNA-bd_sf"/>
</dbReference>
<organism evidence="5 6">
    <name type="scientific">Allokutzneria multivorans</name>
    <dbReference type="NCBI Taxonomy" id="1142134"/>
    <lineage>
        <taxon>Bacteria</taxon>
        <taxon>Bacillati</taxon>
        <taxon>Actinomycetota</taxon>
        <taxon>Actinomycetes</taxon>
        <taxon>Pseudonocardiales</taxon>
        <taxon>Pseudonocardiaceae</taxon>
        <taxon>Allokutzneria</taxon>
    </lineage>
</organism>
<accession>A0ABP7QSG5</accession>
<evidence type="ECO:0000256" key="1">
    <source>
        <dbReference type="ARBA" id="ARBA00023015"/>
    </source>
</evidence>
<reference evidence="6" key="1">
    <citation type="journal article" date="2019" name="Int. J. Syst. Evol. Microbiol.">
        <title>The Global Catalogue of Microorganisms (GCM) 10K type strain sequencing project: providing services to taxonomists for standard genome sequencing and annotation.</title>
        <authorList>
            <consortium name="The Broad Institute Genomics Platform"/>
            <consortium name="The Broad Institute Genome Sequencing Center for Infectious Disease"/>
            <person name="Wu L."/>
            <person name="Ma J."/>
        </authorList>
    </citation>
    <scope>NUCLEOTIDE SEQUENCE [LARGE SCALE GENOMIC DNA]</scope>
    <source>
        <strain evidence="6">JCM 17342</strain>
    </source>
</reference>
<dbReference type="RefSeq" id="WP_344870472.1">
    <property type="nucleotide sequence ID" value="NZ_BAABAL010000003.1"/>
</dbReference>
<dbReference type="InterPro" id="IPR000792">
    <property type="entry name" value="Tscrpt_reg_LuxR_C"/>
</dbReference>
<dbReference type="Pfam" id="PF00196">
    <property type="entry name" value="GerE"/>
    <property type="match status" value="1"/>
</dbReference>
<dbReference type="Gene3D" id="1.10.10.10">
    <property type="entry name" value="Winged helix-like DNA-binding domain superfamily/Winged helix DNA-binding domain"/>
    <property type="match status" value="1"/>
</dbReference>
<evidence type="ECO:0000259" key="4">
    <source>
        <dbReference type="PROSITE" id="PS50043"/>
    </source>
</evidence>
<dbReference type="Proteomes" id="UP001501747">
    <property type="component" value="Unassembled WGS sequence"/>
</dbReference>
<dbReference type="InterPro" id="IPR016032">
    <property type="entry name" value="Sig_transdc_resp-reg_C-effctor"/>
</dbReference>
<protein>
    <recommendedName>
        <fullName evidence="4">HTH luxR-type domain-containing protein</fullName>
    </recommendedName>
</protein>
<dbReference type="PANTHER" id="PTHR44688:SF16">
    <property type="entry name" value="DNA-BINDING TRANSCRIPTIONAL ACTIVATOR DEVR_DOSR"/>
    <property type="match status" value="1"/>
</dbReference>
<keyword evidence="6" id="KW-1185">Reference proteome</keyword>
<name>A0ABP7QSG5_9PSEU</name>
<evidence type="ECO:0000256" key="3">
    <source>
        <dbReference type="ARBA" id="ARBA00023163"/>
    </source>
</evidence>
<sequence length="102" mass="11135">MNQSDSGGEPVELFDGLRAVPWAERTRAELRACGAPTGATGTELTPQEWEVARLAAAGLSNREIGERLFLSPRTVGRHLHKVFPKLGVARRSQLRAAITRSE</sequence>
<keyword evidence="2" id="KW-0238">DNA-binding</keyword>
<dbReference type="CDD" id="cd06170">
    <property type="entry name" value="LuxR_C_like"/>
    <property type="match status" value="1"/>
</dbReference>